<keyword evidence="7 10" id="KW-0479">Metal-binding</keyword>
<dbReference type="RefSeq" id="WP_284478328.1">
    <property type="nucleotide sequence ID" value="NZ_JASVEJ010000039.1"/>
</dbReference>
<keyword evidence="13" id="KW-1185">Reference proteome</keyword>
<evidence type="ECO:0000256" key="8">
    <source>
        <dbReference type="ARBA" id="ARBA00022842"/>
    </source>
</evidence>
<keyword evidence="9 10" id="KW-0289">Folate biosynthesis</keyword>
<dbReference type="PANTHER" id="PTHR20941">
    <property type="entry name" value="FOLATE SYNTHESIS PROTEINS"/>
    <property type="match status" value="1"/>
</dbReference>
<reference evidence="12 13" key="1">
    <citation type="submission" date="2023-06" db="EMBL/GenBank/DDBJ databases">
        <title>Whole genome sequence of Oscillatoria calcuttensis NRMC-F 0142.</title>
        <authorList>
            <person name="Shakena Fathima T."/>
            <person name="Muralitharan G."/>
            <person name="Thajuddin N."/>
        </authorList>
    </citation>
    <scope>NUCLEOTIDE SEQUENCE [LARGE SCALE GENOMIC DNA]</scope>
    <source>
        <strain evidence="12 13">NRMC-F 0142</strain>
    </source>
</reference>
<accession>A0ABT7M1Z2</accession>
<gene>
    <name evidence="12" type="primary">folP</name>
    <name evidence="12" type="ORF">QQ055_10390</name>
</gene>
<comment type="pathway">
    <text evidence="3 10">Cofactor biosynthesis; tetrahydrofolate biosynthesis; 7,8-dihydrofolate from 2-amino-4-hydroxy-6-hydroxymethyl-7,8-dihydropteridine diphosphate and 4-aminobenzoate: step 1/2.</text>
</comment>
<dbReference type="InterPro" id="IPR006390">
    <property type="entry name" value="DHP_synth_dom"/>
</dbReference>
<organism evidence="12 13">
    <name type="scientific">Geitlerinema calcuttense NRMC-F 0142</name>
    <dbReference type="NCBI Taxonomy" id="2922238"/>
    <lineage>
        <taxon>Bacteria</taxon>
        <taxon>Bacillati</taxon>
        <taxon>Cyanobacteriota</taxon>
        <taxon>Cyanophyceae</taxon>
        <taxon>Geitlerinematales</taxon>
        <taxon>Geitlerinemataceae</taxon>
        <taxon>Geitlerinema</taxon>
    </lineage>
</organism>
<dbReference type="NCBIfam" id="TIGR01496">
    <property type="entry name" value="DHPS"/>
    <property type="match status" value="1"/>
</dbReference>
<name>A0ABT7M1Z2_9CYAN</name>
<protein>
    <recommendedName>
        <fullName evidence="5 10">Dihydropteroate synthase</fullName>
        <shortName evidence="10">DHPS</shortName>
        <ecNumber evidence="5 10">2.5.1.15</ecNumber>
    </recommendedName>
    <alternativeName>
        <fullName evidence="10">Dihydropteroate pyrophosphorylase</fullName>
    </alternativeName>
</protein>
<evidence type="ECO:0000256" key="1">
    <source>
        <dbReference type="ARBA" id="ARBA00000012"/>
    </source>
</evidence>
<dbReference type="Gene3D" id="3.20.20.20">
    <property type="entry name" value="Dihydropteroate synthase-like"/>
    <property type="match status" value="1"/>
</dbReference>
<evidence type="ECO:0000256" key="2">
    <source>
        <dbReference type="ARBA" id="ARBA00001946"/>
    </source>
</evidence>
<dbReference type="InterPro" id="IPR045031">
    <property type="entry name" value="DHP_synth-like"/>
</dbReference>
<proteinExistence type="inferred from homology"/>
<evidence type="ECO:0000256" key="6">
    <source>
        <dbReference type="ARBA" id="ARBA00022679"/>
    </source>
</evidence>
<dbReference type="Proteomes" id="UP001230986">
    <property type="component" value="Unassembled WGS sequence"/>
</dbReference>
<keyword evidence="8 10" id="KW-0460">Magnesium</keyword>
<comment type="catalytic activity">
    <reaction evidence="1">
        <text>(7,8-dihydropterin-6-yl)methyl diphosphate + 4-aminobenzoate = 7,8-dihydropteroate + diphosphate</text>
        <dbReference type="Rhea" id="RHEA:19949"/>
        <dbReference type="ChEBI" id="CHEBI:17836"/>
        <dbReference type="ChEBI" id="CHEBI:17839"/>
        <dbReference type="ChEBI" id="CHEBI:33019"/>
        <dbReference type="ChEBI" id="CHEBI:72950"/>
        <dbReference type="EC" id="2.5.1.15"/>
    </reaction>
</comment>
<dbReference type="PROSITE" id="PS50972">
    <property type="entry name" value="PTERIN_BINDING"/>
    <property type="match status" value="1"/>
</dbReference>
<comment type="cofactor">
    <cofactor evidence="2 10">
        <name>Mg(2+)</name>
        <dbReference type="ChEBI" id="CHEBI:18420"/>
    </cofactor>
</comment>
<dbReference type="CDD" id="cd00739">
    <property type="entry name" value="DHPS"/>
    <property type="match status" value="1"/>
</dbReference>
<dbReference type="GO" id="GO:0004156">
    <property type="term" value="F:dihydropteroate synthase activity"/>
    <property type="evidence" value="ECO:0007669"/>
    <property type="project" value="UniProtKB-EC"/>
</dbReference>
<dbReference type="InterPro" id="IPR000489">
    <property type="entry name" value="Pterin-binding_dom"/>
</dbReference>
<evidence type="ECO:0000313" key="12">
    <source>
        <dbReference type="EMBL" id="MDL5057857.1"/>
    </source>
</evidence>
<dbReference type="Pfam" id="PF00809">
    <property type="entry name" value="Pterin_bind"/>
    <property type="match status" value="1"/>
</dbReference>
<comment type="function">
    <text evidence="10">Catalyzes the condensation of para-aminobenzoate (pABA) with 6-hydroxymethyl-7,8-dihydropterin diphosphate (DHPt-PP) to form 7,8-dihydropteroate (H2Pte), the immediate precursor of folate derivatives.</text>
</comment>
<evidence type="ECO:0000256" key="10">
    <source>
        <dbReference type="RuleBase" id="RU361205"/>
    </source>
</evidence>
<dbReference type="InterPro" id="IPR011005">
    <property type="entry name" value="Dihydropteroate_synth-like_sf"/>
</dbReference>
<dbReference type="PROSITE" id="PS00792">
    <property type="entry name" value="DHPS_1"/>
    <property type="match status" value="1"/>
</dbReference>
<feature type="domain" description="Pterin-binding" evidence="11">
    <location>
        <begin position="16"/>
        <end position="270"/>
    </location>
</feature>
<evidence type="ECO:0000259" key="11">
    <source>
        <dbReference type="PROSITE" id="PS50972"/>
    </source>
</evidence>
<evidence type="ECO:0000256" key="5">
    <source>
        <dbReference type="ARBA" id="ARBA00012458"/>
    </source>
</evidence>
<evidence type="ECO:0000256" key="3">
    <source>
        <dbReference type="ARBA" id="ARBA00004763"/>
    </source>
</evidence>
<dbReference type="SUPFAM" id="SSF51717">
    <property type="entry name" value="Dihydropteroate synthetase-like"/>
    <property type="match status" value="1"/>
</dbReference>
<comment type="caution">
    <text evidence="12">The sequence shown here is derived from an EMBL/GenBank/DDBJ whole genome shotgun (WGS) entry which is preliminary data.</text>
</comment>
<keyword evidence="6 10" id="KW-0808">Transferase</keyword>
<evidence type="ECO:0000256" key="9">
    <source>
        <dbReference type="ARBA" id="ARBA00022909"/>
    </source>
</evidence>
<dbReference type="PANTHER" id="PTHR20941:SF1">
    <property type="entry name" value="FOLIC ACID SYNTHESIS PROTEIN FOL1"/>
    <property type="match status" value="1"/>
</dbReference>
<sequence>MRFQFKNGSWQIAEESKIFAILNVTPDSFFDGGKWFTPAEAVSSALQMLADGADAIDVGGESSRPGATPVSEQEEMDRVLPVIRGIRAASDCVISIDTYKPAVADAALQAGAQIVNDISAGRDPGMAGVIRQHGAGWILMHMRGTPQDMQIAPAYENVTHDVFTFLHGKTLHASRTGIPLEQLAIDPGIGFGKTPDHNLELLAQTAQFARELGLPVMVGTSRKSFLGKISGSDTPDDRLPGSLASILWAHAQGARFLRVHDVKATRLALTTWEAIRRFA</sequence>
<dbReference type="EMBL" id="JASVEJ010000039">
    <property type="protein sequence ID" value="MDL5057857.1"/>
    <property type="molecule type" value="Genomic_DNA"/>
</dbReference>
<evidence type="ECO:0000256" key="7">
    <source>
        <dbReference type="ARBA" id="ARBA00022723"/>
    </source>
</evidence>
<evidence type="ECO:0000313" key="13">
    <source>
        <dbReference type="Proteomes" id="UP001230986"/>
    </source>
</evidence>
<comment type="similarity">
    <text evidence="4 10">Belongs to the DHPS family.</text>
</comment>
<evidence type="ECO:0000256" key="4">
    <source>
        <dbReference type="ARBA" id="ARBA00009503"/>
    </source>
</evidence>
<dbReference type="EC" id="2.5.1.15" evidence="5 10"/>